<accession>A0A426TEL8</accession>
<proteinExistence type="predicted"/>
<dbReference type="AlphaFoldDB" id="A0A426TEL8"/>
<dbReference type="PANTHER" id="PTHR36834:SF2">
    <property type="entry name" value="MEMBRANE PROTEIN"/>
    <property type="match status" value="1"/>
</dbReference>
<dbReference type="InterPro" id="IPR053150">
    <property type="entry name" value="Teicoplanin_resist-assoc"/>
</dbReference>
<feature type="domain" description="VanZ-like" evidence="2">
    <location>
        <begin position="25"/>
        <end position="164"/>
    </location>
</feature>
<keyword evidence="1" id="KW-0812">Transmembrane</keyword>
<evidence type="ECO:0000313" key="3">
    <source>
        <dbReference type="EMBL" id="RRR52961.1"/>
    </source>
</evidence>
<name>A0A426TEL8_STRSU</name>
<comment type="caution">
    <text evidence="3">The sequence shown here is derived from an EMBL/GenBank/DDBJ whole genome shotgun (WGS) entry which is preliminary data.</text>
</comment>
<dbReference type="Proteomes" id="UP000274117">
    <property type="component" value="Unassembled WGS sequence"/>
</dbReference>
<reference evidence="3 4" key="1">
    <citation type="submission" date="2018-11" db="EMBL/GenBank/DDBJ databases">
        <authorList>
            <person name="Stevens M.J."/>
            <person name="Cernela N."/>
            <person name="Spoerry Serrano N."/>
            <person name="Schmitt S."/>
            <person name="Schrenzel J."/>
            <person name="Stephan R."/>
        </authorList>
    </citation>
    <scope>NUCLEOTIDE SEQUENCE [LARGE SCALE GENOMIC DNA]</scope>
    <source>
        <strain evidence="3 4">PP422</strain>
    </source>
</reference>
<dbReference type="EMBL" id="RSDO01000008">
    <property type="protein sequence ID" value="RRR52961.1"/>
    <property type="molecule type" value="Genomic_DNA"/>
</dbReference>
<dbReference type="PANTHER" id="PTHR36834">
    <property type="entry name" value="MEMBRANE PROTEIN-RELATED"/>
    <property type="match status" value="1"/>
</dbReference>
<protein>
    <submittedName>
        <fullName evidence="3">VanZ family protein</fullName>
    </submittedName>
</protein>
<dbReference type="InterPro" id="IPR006976">
    <property type="entry name" value="VanZ-like"/>
</dbReference>
<keyword evidence="1" id="KW-1133">Transmembrane helix</keyword>
<evidence type="ECO:0000313" key="4">
    <source>
        <dbReference type="Proteomes" id="UP000274117"/>
    </source>
</evidence>
<feature type="transmembrane region" description="Helical" evidence="1">
    <location>
        <begin position="21"/>
        <end position="41"/>
    </location>
</feature>
<feature type="transmembrane region" description="Helical" evidence="1">
    <location>
        <begin position="80"/>
        <end position="104"/>
    </location>
</feature>
<evidence type="ECO:0000259" key="2">
    <source>
        <dbReference type="Pfam" id="PF04892"/>
    </source>
</evidence>
<feature type="transmembrane region" description="Helical" evidence="1">
    <location>
        <begin position="116"/>
        <end position="135"/>
    </location>
</feature>
<organism evidence="3 4">
    <name type="scientific">Streptococcus suis</name>
    <dbReference type="NCBI Taxonomy" id="1307"/>
    <lineage>
        <taxon>Bacteria</taxon>
        <taxon>Bacillati</taxon>
        <taxon>Bacillota</taxon>
        <taxon>Bacilli</taxon>
        <taxon>Lactobacillales</taxon>
        <taxon>Streptococcaceae</taxon>
        <taxon>Streptococcus</taxon>
    </lineage>
</organism>
<dbReference type="Pfam" id="PF04892">
    <property type="entry name" value="VanZ"/>
    <property type="match status" value="1"/>
</dbReference>
<feature type="transmembrane region" description="Helical" evidence="1">
    <location>
        <begin position="147"/>
        <end position="165"/>
    </location>
</feature>
<sequence length="172" mass="19940">MRRLFLSDGNLTGLGRKIYKILAGAYALAIVFMCFLPQSWYPQYKDFSTPGIIQVGRLYFLPVPFNSIVNGDKVDSLADLGWIFLQNATNIFLLFPLVLALVFLFEKWRSLRAAALYSFCISLFIECTQLLLDLLIDAGRVFEIDDLWTNTLGGVLAYLFYRFWYRIYKQKK</sequence>
<evidence type="ECO:0000256" key="1">
    <source>
        <dbReference type="SAM" id="Phobius"/>
    </source>
</evidence>
<dbReference type="RefSeq" id="WP_105110450.1">
    <property type="nucleotide sequence ID" value="NZ_CP102145.1"/>
</dbReference>
<keyword evidence="1" id="KW-0472">Membrane</keyword>
<gene>
    <name evidence="3" type="ORF">EI998_05590</name>
</gene>
<reference evidence="3 4" key="2">
    <citation type="submission" date="2018-12" db="EMBL/GenBank/DDBJ databases">
        <title>Whole-genome sequences of fifteen clinical Streptococcus suis strains isolated from pigs between 2006 and 2018.</title>
        <authorList>
            <person name="Stevens M.J.A."/>
            <person name="Cernela N."/>
            <person name="Spoerry Serrano N."/>
            <person name="Schmitt S."/>
            <person name="Schrenzel J."/>
            <person name="Stephan R."/>
        </authorList>
    </citation>
    <scope>NUCLEOTIDE SEQUENCE [LARGE SCALE GENOMIC DNA]</scope>
    <source>
        <strain evidence="3 4">PP422</strain>
    </source>
</reference>